<gene>
    <name evidence="2" type="ORF">B0T17DRAFT_519412</name>
</gene>
<evidence type="ECO:0000313" key="2">
    <source>
        <dbReference type="EMBL" id="KAK0636569.1"/>
    </source>
</evidence>
<feature type="compositionally biased region" description="Basic residues" evidence="1">
    <location>
        <begin position="179"/>
        <end position="200"/>
    </location>
</feature>
<feature type="region of interest" description="Disordered" evidence="1">
    <location>
        <begin position="177"/>
        <end position="205"/>
    </location>
</feature>
<dbReference type="EMBL" id="JAULSR010000001">
    <property type="protein sequence ID" value="KAK0636569.1"/>
    <property type="molecule type" value="Genomic_DNA"/>
</dbReference>
<comment type="caution">
    <text evidence="2">The sequence shown here is derived from an EMBL/GenBank/DDBJ whole genome shotgun (WGS) entry which is preliminary data.</text>
</comment>
<protein>
    <submittedName>
        <fullName evidence="2">Uncharacterized protein</fullName>
    </submittedName>
</protein>
<name>A0AA39XM46_9PEZI</name>
<evidence type="ECO:0000313" key="3">
    <source>
        <dbReference type="Proteomes" id="UP001174934"/>
    </source>
</evidence>
<dbReference type="Proteomes" id="UP001174934">
    <property type="component" value="Unassembled WGS sequence"/>
</dbReference>
<proteinExistence type="predicted"/>
<evidence type="ECO:0000256" key="1">
    <source>
        <dbReference type="SAM" id="MobiDB-lite"/>
    </source>
</evidence>
<reference evidence="2" key="1">
    <citation type="submission" date="2023-06" db="EMBL/GenBank/DDBJ databases">
        <title>Genome-scale phylogeny and comparative genomics of the fungal order Sordariales.</title>
        <authorList>
            <consortium name="Lawrence Berkeley National Laboratory"/>
            <person name="Hensen N."/>
            <person name="Bonometti L."/>
            <person name="Westerberg I."/>
            <person name="Brannstrom I.O."/>
            <person name="Guillou S."/>
            <person name="Cros-Aarteil S."/>
            <person name="Calhoun S."/>
            <person name="Haridas S."/>
            <person name="Kuo A."/>
            <person name="Mondo S."/>
            <person name="Pangilinan J."/>
            <person name="Riley R."/>
            <person name="LaButti K."/>
            <person name="Andreopoulos B."/>
            <person name="Lipzen A."/>
            <person name="Chen C."/>
            <person name="Yanf M."/>
            <person name="Daum C."/>
            <person name="Ng V."/>
            <person name="Clum A."/>
            <person name="Steindorff A."/>
            <person name="Ohm R."/>
            <person name="Martin F."/>
            <person name="Silar P."/>
            <person name="Natvig D."/>
            <person name="Lalanne C."/>
            <person name="Gautier V."/>
            <person name="Ament-velasquez S.L."/>
            <person name="Kruys A."/>
            <person name="Hutchinson M.I."/>
            <person name="Powell A.J."/>
            <person name="Barry K."/>
            <person name="Miller A.N."/>
            <person name="Grigoriev I.V."/>
            <person name="Debuchy R."/>
            <person name="Gladieux P."/>
            <person name="Thoren M.H."/>
            <person name="Johannesson H."/>
        </authorList>
    </citation>
    <scope>NUCLEOTIDE SEQUENCE</scope>
    <source>
        <strain evidence="2">SMH3391-2</strain>
    </source>
</reference>
<dbReference type="AlphaFoldDB" id="A0AA39XM46"/>
<keyword evidence="3" id="KW-1185">Reference proteome</keyword>
<organism evidence="2 3">
    <name type="scientific">Bombardia bombarda</name>
    <dbReference type="NCBI Taxonomy" id="252184"/>
    <lineage>
        <taxon>Eukaryota</taxon>
        <taxon>Fungi</taxon>
        <taxon>Dikarya</taxon>
        <taxon>Ascomycota</taxon>
        <taxon>Pezizomycotina</taxon>
        <taxon>Sordariomycetes</taxon>
        <taxon>Sordariomycetidae</taxon>
        <taxon>Sordariales</taxon>
        <taxon>Lasiosphaeriaceae</taxon>
        <taxon>Bombardia</taxon>
    </lineage>
</organism>
<accession>A0AA39XM46</accession>
<sequence>MELHIPNNAVWHCSGEREGCVEAACNFHSRANTAGNRATAKQTRFPSLRKMTIVHKNEARSRSNGSRMHDTELLSHQEHQVHMQDRETDPNWTTLPLLHEKPTSMCCSLEGSIAPTTPTITTTTTGDPFSQTTIIRHTRHDHRRHRHGHRLRPGRNGMIIAYMVVLGGGNNRLYQSSQRQRRWQHDHRHHHHHHHPRQLRQQRPGLQRVVTAPAMQRWLATSMRHEQWWS</sequence>